<dbReference type="InterPro" id="IPR021913">
    <property type="entry name" value="DUF3526"/>
</dbReference>
<keyword evidence="1" id="KW-1133">Transmembrane helix</keyword>
<sequence length="498" mass="54384">MQANLNATTLTSSPDASDRRRGMAHWLLAFGAAWLADWRERRRDWRVWLVIGIGLALAAGAAALSSLELQSALDARSSAQAAEQQRWSQQGKKYPHAAAHYGVYVFKPLSALSALDPGIEHYVGSSVWLEAHKQNELVYRPANDEPGVNRQFRLNPALVLQVLAPMAMIFLGFGMFAGERERGTLAALRINAAPLGAIAMARGSVLFCMAMALVIPASVAVGAVEWQMHGRSPFSDGPLRALLFALGYLLYLATWAALIAGVSAWTRTLRSALAVLIALWAVTALVVPRAAAELAQLAVPLPSMQAFRASLDNALGMPDDPEQARRDKLQLLRKYGVKDARDLPVNWAGISLQRGEEHGDRIFDQHYGQLFDAMRRQSEAASLAGWISPSAAVAGLSGMAAGSDTQHHIQFVNGAEQQRRTIQLVLNEAITAHPEQNGARYDGDQALWDRVPPFRFTYQPLDLAALLQRHLLPLVVLFSGSLLLCAAGLRRLRYGNLR</sequence>
<keyword evidence="1" id="KW-0812">Transmembrane</keyword>
<dbReference type="Proteomes" id="UP000184339">
    <property type="component" value="Unassembled WGS sequence"/>
</dbReference>
<dbReference type="Pfam" id="PF12040">
    <property type="entry name" value="DUF3526"/>
    <property type="match status" value="1"/>
</dbReference>
<dbReference type="PANTHER" id="PTHR43471:SF1">
    <property type="entry name" value="ABC TRANSPORTER PERMEASE PROTEIN NOSY-RELATED"/>
    <property type="match status" value="1"/>
</dbReference>
<dbReference type="PANTHER" id="PTHR43471">
    <property type="entry name" value="ABC TRANSPORTER PERMEASE"/>
    <property type="match status" value="1"/>
</dbReference>
<evidence type="ECO:0000313" key="3">
    <source>
        <dbReference type="Proteomes" id="UP000184339"/>
    </source>
</evidence>
<organism evidence="2 3">
    <name type="scientific">Duganella sacchari</name>
    <dbReference type="NCBI Taxonomy" id="551987"/>
    <lineage>
        <taxon>Bacteria</taxon>
        <taxon>Pseudomonadati</taxon>
        <taxon>Pseudomonadota</taxon>
        <taxon>Betaproteobacteria</taxon>
        <taxon>Burkholderiales</taxon>
        <taxon>Oxalobacteraceae</taxon>
        <taxon>Telluria group</taxon>
        <taxon>Duganella</taxon>
    </lineage>
</organism>
<keyword evidence="3" id="KW-1185">Reference proteome</keyword>
<feature type="transmembrane region" description="Helical" evidence="1">
    <location>
        <begin position="241"/>
        <end position="265"/>
    </location>
</feature>
<protein>
    <submittedName>
        <fullName evidence="2">ABC-2 type transport system permease protein</fullName>
    </submittedName>
</protein>
<keyword evidence="1" id="KW-0472">Membrane</keyword>
<feature type="transmembrane region" description="Helical" evidence="1">
    <location>
        <begin position="158"/>
        <end position="178"/>
    </location>
</feature>
<proteinExistence type="predicted"/>
<name>A0A1M7LF87_9BURK</name>
<feature type="transmembrane region" description="Helical" evidence="1">
    <location>
        <begin position="45"/>
        <end position="64"/>
    </location>
</feature>
<feature type="transmembrane region" description="Helical" evidence="1">
    <location>
        <begin position="470"/>
        <end position="489"/>
    </location>
</feature>
<gene>
    <name evidence="2" type="ORF">SAMN05192549_102448</name>
</gene>
<accession>A0A1M7LF87</accession>
<evidence type="ECO:0000256" key="1">
    <source>
        <dbReference type="SAM" id="Phobius"/>
    </source>
</evidence>
<evidence type="ECO:0000313" key="2">
    <source>
        <dbReference type="EMBL" id="SHM76650.1"/>
    </source>
</evidence>
<dbReference type="AlphaFoldDB" id="A0A1M7LF87"/>
<dbReference type="EMBL" id="FRCX01000002">
    <property type="protein sequence ID" value="SHM76650.1"/>
    <property type="molecule type" value="Genomic_DNA"/>
</dbReference>
<feature type="transmembrane region" description="Helical" evidence="1">
    <location>
        <begin position="272"/>
        <end position="292"/>
    </location>
</feature>
<dbReference type="Pfam" id="PF12679">
    <property type="entry name" value="ABC2_membrane_2"/>
    <property type="match status" value="1"/>
</dbReference>
<feature type="transmembrane region" description="Helical" evidence="1">
    <location>
        <begin position="199"/>
        <end position="221"/>
    </location>
</feature>
<dbReference type="STRING" id="551987.SAMN05192549_102448"/>
<reference evidence="3" key="1">
    <citation type="submission" date="2016-11" db="EMBL/GenBank/DDBJ databases">
        <authorList>
            <person name="Varghese N."/>
            <person name="Submissions S."/>
        </authorList>
    </citation>
    <scope>NUCLEOTIDE SEQUENCE [LARGE SCALE GENOMIC DNA]</scope>
    <source>
        <strain evidence="3">Sac-22</strain>
    </source>
</reference>
<dbReference type="OrthoDB" id="184009at2"/>